<dbReference type="EMBL" id="JAVKGT010000017">
    <property type="protein sequence ID" value="MDR5712040.1"/>
    <property type="molecule type" value="Genomic_DNA"/>
</dbReference>
<gene>
    <name evidence="2" type="ORF">RH857_07845</name>
</gene>
<feature type="region of interest" description="Disordered" evidence="1">
    <location>
        <begin position="47"/>
        <end position="72"/>
    </location>
</feature>
<proteinExistence type="predicted"/>
<dbReference type="RefSeq" id="WP_310537420.1">
    <property type="nucleotide sequence ID" value="NZ_BAAAOC010000081.1"/>
</dbReference>
<reference evidence="3" key="1">
    <citation type="submission" date="2023-07" db="EMBL/GenBank/DDBJ databases">
        <title>Description of three actinobacteria isolated from air of manufacturing shop in a pharmaceutical factory.</title>
        <authorList>
            <person name="Zhang D.-F."/>
        </authorList>
    </citation>
    <scope>NUCLEOTIDE SEQUENCE [LARGE SCALE GENOMIC DNA]</scope>
    <source>
        <strain evidence="3">CCTCC AB 207010</strain>
    </source>
</reference>
<dbReference type="Proteomes" id="UP001260872">
    <property type="component" value="Unassembled WGS sequence"/>
</dbReference>
<sequence length="72" mass="8282">MSPRKPAGRPRGRPPGRAQPKHRVTPVWHRQIDQDRHAMTLLRIAMHHLEHTTDSTPKDTEKGGDYDEEPSI</sequence>
<keyword evidence="3" id="KW-1185">Reference proteome</keyword>
<evidence type="ECO:0000313" key="2">
    <source>
        <dbReference type="EMBL" id="MDR5712040.1"/>
    </source>
</evidence>
<name>A0ABU1FTR2_9MICC</name>
<protein>
    <submittedName>
        <fullName evidence="2">Uncharacterized protein</fullName>
    </submittedName>
</protein>
<feature type="compositionally biased region" description="Basic residues" evidence="1">
    <location>
        <begin position="1"/>
        <end position="24"/>
    </location>
</feature>
<evidence type="ECO:0000256" key="1">
    <source>
        <dbReference type="SAM" id="MobiDB-lite"/>
    </source>
</evidence>
<evidence type="ECO:0000313" key="3">
    <source>
        <dbReference type="Proteomes" id="UP001260872"/>
    </source>
</evidence>
<organism evidence="2 3">
    <name type="scientific">Nesterenkonia flava</name>
    <dbReference type="NCBI Taxonomy" id="469799"/>
    <lineage>
        <taxon>Bacteria</taxon>
        <taxon>Bacillati</taxon>
        <taxon>Actinomycetota</taxon>
        <taxon>Actinomycetes</taxon>
        <taxon>Micrococcales</taxon>
        <taxon>Micrococcaceae</taxon>
        <taxon>Nesterenkonia</taxon>
    </lineage>
</organism>
<accession>A0ABU1FTR2</accession>
<feature type="region of interest" description="Disordered" evidence="1">
    <location>
        <begin position="1"/>
        <end position="27"/>
    </location>
</feature>
<comment type="caution">
    <text evidence="2">The sequence shown here is derived from an EMBL/GenBank/DDBJ whole genome shotgun (WGS) entry which is preliminary data.</text>
</comment>
<feature type="compositionally biased region" description="Basic and acidic residues" evidence="1">
    <location>
        <begin position="47"/>
        <end position="65"/>
    </location>
</feature>